<gene>
    <name evidence="2" type="ORF">W97_00928</name>
</gene>
<name>R7YIG8_CONA1</name>
<feature type="region of interest" description="Disordered" evidence="1">
    <location>
        <begin position="498"/>
        <end position="518"/>
    </location>
</feature>
<dbReference type="EMBL" id="JH767556">
    <property type="protein sequence ID" value="EON61712.1"/>
    <property type="molecule type" value="Genomic_DNA"/>
</dbReference>
<dbReference type="HOGENOM" id="CLU_019222_0_0_1"/>
<dbReference type="PANTHER" id="PTHR34755:SF4">
    <property type="entry name" value="F-BOX DOMAIN-CONTAINING PROTEIN"/>
    <property type="match status" value="1"/>
</dbReference>
<dbReference type="SUPFAM" id="SSF52047">
    <property type="entry name" value="RNI-like"/>
    <property type="match status" value="1"/>
</dbReference>
<feature type="region of interest" description="Disordered" evidence="1">
    <location>
        <begin position="361"/>
        <end position="384"/>
    </location>
</feature>
<evidence type="ECO:0000313" key="2">
    <source>
        <dbReference type="EMBL" id="EON61712.1"/>
    </source>
</evidence>
<proteinExistence type="predicted"/>
<accession>R7YIG8</accession>
<protein>
    <submittedName>
        <fullName evidence="2">Uncharacterized protein</fullName>
    </submittedName>
</protein>
<dbReference type="InterPro" id="IPR032675">
    <property type="entry name" value="LRR_dom_sf"/>
</dbReference>
<reference evidence="3" key="1">
    <citation type="submission" date="2012-06" db="EMBL/GenBank/DDBJ databases">
        <title>The genome sequence of Coniosporium apollinis CBS 100218.</title>
        <authorList>
            <consortium name="The Broad Institute Genome Sequencing Platform"/>
            <person name="Cuomo C."/>
            <person name="Gorbushina A."/>
            <person name="Noack S."/>
            <person name="Walker B."/>
            <person name="Young S.K."/>
            <person name="Zeng Q."/>
            <person name="Gargeya S."/>
            <person name="Fitzgerald M."/>
            <person name="Haas B."/>
            <person name="Abouelleil A."/>
            <person name="Alvarado L."/>
            <person name="Arachchi H.M."/>
            <person name="Berlin A.M."/>
            <person name="Chapman S.B."/>
            <person name="Goldberg J."/>
            <person name="Griggs A."/>
            <person name="Gujja S."/>
            <person name="Hansen M."/>
            <person name="Howarth C."/>
            <person name="Imamovic A."/>
            <person name="Larimer J."/>
            <person name="McCowan C."/>
            <person name="Montmayeur A."/>
            <person name="Murphy C."/>
            <person name="Neiman D."/>
            <person name="Pearson M."/>
            <person name="Priest M."/>
            <person name="Roberts A."/>
            <person name="Saif S."/>
            <person name="Shea T."/>
            <person name="Sisk P."/>
            <person name="Sykes S."/>
            <person name="Wortman J."/>
            <person name="Nusbaum C."/>
            <person name="Birren B."/>
        </authorList>
    </citation>
    <scope>NUCLEOTIDE SEQUENCE [LARGE SCALE GENOMIC DNA]</scope>
    <source>
        <strain evidence="3">CBS 100218</strain>
    </source>
</reference>
<dbReference type="PANTHER" id="PTHR34755">
    <property type="entry name" value="SERINE/ARGININE REPETITIVE MATRIX PROTEIN 3-RELATED"/>
    <property type="match status" value="1"/>
</dbReference>
<dbReference type="Proteomes" id="UP000016924">
    <property type="component" value="Unassembled WGS sequence"/>
</dbReference>
<feature type="compositionally biased region" description="Polar residues" evidence="1">
    <location>
        <begin position="411"/>
        <end position="425"/>
    </location>
</feature>
<feature type="compositionally biased region" description="Acidic residues" evidence="1">
    <location>
        <begin position="450"/>
        <end position="461"/>
    </location>
</feature>
<dbReference type="GeneID" id="19898239"/>
<dbReference type="InterPro" id="IPR052109">
    <property type="entry name" value="SRRM_Domain-Containing"/>
</dbReference>
<evidence type="ECO:0000313" key="3">
    <source>
        <dbReference type="Proteomes" id="UP000016924"/>
    </source>
</evidence>
<dbReference type="RefSeq" id="XP_007777029.1">
    <property type="nucleotide sequence ID" value="XM_007778839.1"/>
</dbReference>
<organism evidence="2 3">
    <name type="scientific">Coniosporium apollinis (strain CBS 100218)</name>
    <name type="common">Rock-inhabiting black yeast</name>
    <dbReference type="NCBI Taxonomy" id="1168221"/>
    <lineage>
        <taxon>Eukaryota</taxon>
        <taxon>Fungi</taxon>
        <taxon>Dikarya</taxon>
        <taxon>Ascomycota</taxon>
        <taxon>Pezizomycotina</taxon>
        <taxon>Dothideomycetes</taxon>
        <taxon>Dothideomycetes incertae sedis</taxon>
        <taxon>Coniosporium</taxon>
    </lineage>
</organism>
<dbReference type="STRING" id="1168221.R7YIG8"/>
<feature type="region of interest" description="Disordered" evidence="1">
    <location>
        <begin position="401"/>
        <end position="461"/>
    </location>
</feature>
<keyword evidence="3" id="KW-1185">Reference proteome</keyword>
<evidence type="ECO:0000256" key="1">
    <source>
        <dbReference type="SAM" id="MobiDB-lite"/>
    </source>
</evidence>
<dbReference type="Gene3D" id="3.80.10.10">
    <property type="entry name" value="Ribonuclease Inhibitor"/>
    <property type="match status" value="1"/>
</dbReference>
<sequence>MSQPNDGRMLNYNVKVKRLRLNATMSLAYTAPGMGLFDLGALIPHLSQLSEIDIFDPTHRPPYRRNAPAQRWHYSESLFSSLETSEVRLKAWTWESSMMDRDWASSEMRMHEKPYFQTLERLALRNFQAKSKRTKNGAAGTHEEQLAAALKYLPRLKSLSFESSSIITDKFLPLLPAGLDTLHIINCNDFASEGLHTFLSLQGQQLKELVLNHNQALDIAFLSDLGITCPNLEILRMDLNYYNSHSTSHDSDPKYIDLLKPDEVPSWPSTLRTLELMHLRKWTSEAAKTFFASLIDSAERLPDLRRLVIHAILNISWRDRAGFRDFWLGRLSKVFLRKSPPPNPHLMSLKAFRLWRQSQEGGTHLRAGESRTRPIASTDLSERTSPAVVIRRRAILDSDDDAPVIHKRRTPTQINKKSSLPTPEANTDEESSWHKRRLRPRTNTYMETASSDDDSPSETGADEDIFIQGLCEVVDLRIDNLRPRDTLFREVDFLDEEASGDEDWNGNDEIPGSGDYAW</sequence>
<dbReference type="AlphaFoldDB" id="R7YIG8"/>
<dbReference type="OrthoDB" id="5395390at2759"/>
<dbReference type="eggNOG" id="ENOG502RWR6">
    <property type="taxonomic scope" value="Eukaryota"/>
</dbReference>